<dbReference type="RefSeq" id="WP_114340062.1">
    <property type="nucleotide sequence ID" value="NZ_QPID01000021.1"/>
</dbReference>
<accession>A0A368MYE1</accession>
<evidence type="ECO:0000313" key="1">
    <source>
        <dbReference type="EMBL" id="RCU42873.1"/>
    </source>
</evidence>
<dbReference type="Proteomes" id="UP000252558">
    <property type="component" value="Unassembled WGS sequence"/>
</dbReference>
<dbReference type="EMBL" id="QPID01000021">
    <property type="protein sequence ID" value="RCU42873.1"/>
    <property type="molecule type" value="Genomic_DNA"/>
</dbReference>
<keyword evidence="2" id="KW-1185">Reference proteome</keyword>
<gene>
    <name evidence="1" type="ORF">DU002_19150</name>
</gene>
<organism evidence="1 2">
    <name type="scientific">Corallincola holothuriorum</name>
    <dbReference type="NCBI Taxonomy" id="2282215"/>
    <lineage>
        <taxon>Bacteria</taxon>
        <taxon>Pseudomonadati</taxon>
        <taxon>Pseudomonadota</taxon>
        <taxon>Gammaproteobacteria</taxon>
        <taxon>Alteromonadales</taxon>
        <taxon>Psychromonadaceae</taxon>
        <taxon>Corallincola</taxon>
    </lineage>
</organism>
<reference evidence="1 2" key="1">
    <citation type="submission" date="2018-07" db="EMBL/GenBank/DDBJ databases">
        <title>Corallincola holothuriorum sp. nov., a new facultative anaerobe isolated from sea cucumber Apostichopus japonicus.</title>
        <authorList>
            <person name="Xia H."/>
        </authorList>
    </citation>
    <scope>NUCLEOTIDE SEQUENCE [LARGE SCALE GENOMIC DNA]</scope>
    <source>
        <strain evidence="1 2">C4</strain>
    </source>
</reference>
<comment type="caution">
    <text evidence="1">The sequence shown here is derived from an EMBL/GenBank/DDBJ whole genome shotgun (WGS) entry which is preliminary data.</text>
</comment>
<protein>
    <submittedName>
        <fullName evidence="1">Uncharacterized protein</fullName>
    </submittedName>
</protein>
<name>A0A368MYE1_9GAMM</name>
<dbReference type="AlphaFoldDB" id="A0A368MYE1"/>
<sequence>MDILFCYRTYSIFGGNATLNVAGKWLSEHLSESYGGKIESVVFEFCARNVSPPRKTLEASNERFEQFLKELPIAEFQYKGTELRICTKLVKFYHDEVDRDSQVLSLRVFKNILNKSITLLESTPNLLKDMKGFDNFALAEDIKLAVPNAPSTLVELAELYLQQSKT</sequence>
<proteinExistence type="predicted"/>
<evidence type="ECO:0000313" key="2">
    <source>
        <dbReference type="Proteomes" id="UP000252558"/>
    </source>
</evidence>